<protein>
    <submittedName>
        <fullName evidence="3">Uncharacterized protein</fullName>
    </submittedName>
</protein>
<evidence type="ECO:0000256" key="1">
    <source>
        <dbReference type="SAM" id="MobiDB-lite"/>
    </source>
</evidence>
<keyword evidence="2" id="KW-0812">Transmembrane</keyword>
<evidence type="ECO:0000256" key="2">
    <source>
        <dbReference type="SAM" id="Phobius"/>
    </source>
</evidence>
<dbReference type="EMBL" id="JAAAID010000733">
    <property type="protein sequence ID" value="KAG0014370.1"/>
    <property type="molecule type" value="Genomic_DNA"/>
</dbReference>
<organism evidence="3 4">
    <name type="scientific">Entomortierella chlamydospora</name>
    <dbReference type="NCBI Taxonomy" id="101097"/>
    <lineage>
        <taxon>Eukaryota</taxon>
        <taxon>Fungi</taxon>
        <taxon>Fungi incertae sedis</taxon>
        <taxon>Mucoromycota</taxon>
        <taxon>Mortierellomycotina</taxon>
        <taxon>Mortierellomycetes</taxon>
        <taxon>Mortierellales</taxon>
        <taxon>Mortierellaceae</taxon>
        <taxon>Entomortierella</taxon>
    </lineage>
</organism>
<dbReference type="AlphaFoldDB" id="A0A9P6SZZ7"/>
<keyword evidence="4" id="KW-1185">Reference proteome</keyword>
<name>A0A9P6SZZ7_9FUNG</name>
<keyword evidence="2" id="KW-1133">Transmembrane helix</keyword>
<comment type="caution">
    <text evidence="3">The sequence shown here is derived from an EMBL/GenBank/DDBJ whole genome shotgun (WGS) entry which is preliminary data.</text>
</comment>
<gene>
    <name evidence="3" type="ORF">BGZ80_010483</name>
</gene>
<evidence type="ECO:0000313" key="3">
    <source>
        <dbReference type="EMBL" id="KAG0014370.1"/>
    </source>
</evidence>
<reference evidence="3" key="1">
    <citation type="journal article" date="2020" name="Fungal Divers.">
        <title>Resolving the Mortierellaceae phylogeny through synthesis of multi-gene phylogenetics and phylogenomics.</title>
        <authorList>
            <person name="Vandepol N."/>
            <person name="Liber J."/>
            <person name="Desiro A."/>
            <person name="Na H."/>
            <person name="Kennedy M."/>
            <person name="Barry K."/>
            <person name="Grigoriev I.V."/>
            <person name="Miller A.N."/>
            <person name="O'Donnell K."/>
            <person name="Stajich J.E."/>
            <person name="Bonito G."/>
        </authorList>
    </citation>
    <scope>NUCLEOTIDE SEQUENCE</scope>
    <source>
        <strain evidence="3">NRRL 2769</strain>
    </source>
</reference>
<accession>A0A9P6SZZ7</accession>
<dbReference type="Proteomes" id="UP000703661">
    <property type="component" value="Unassembled WGS sequence"/>
</dbReference>
<keyword evidence="2" id="KW-0472">Membrane</keyword>
<feature type="region of interest" description="Disordered" evidence="1">
    <location>
        <begin position="20"/>
        <end position="67"/>
    </location>
</feature>
<evidence type="ECO:0000313" key="4">
    <source>
        <dbReference type="Proteomes" id="UP000703661"/>
    </source>
</evidence>
<sequence>MMISRIVRFSPLTQTPIRRSFATVSPSNLPPPSMTKATASPVGGGGGAKAAKRAGPSTRPSPGEPKIEADPNLLWAFYQAHKDQRAAIAVLVVCAVSADACFTYFTFLRGRKEEEPVRTDAIVDKITEKVGSHLINEEGLNPIEK</sequence>
<proteinExistence type="predicted"/>
<feature type="transmembrane region" description="Helical" evidence="2">
    <location>
        <begin position="86"/>
        <end position="107"/>
    </location>
</feature>